<dbReference type="InterPro" id="IPR000531">
    <property type="entry name" value="Beta-barrel_TonB"/>
</dbReference>
<accession>A0A382MLJ6</accession>
<reference evidence="8" key="1">
    <citation type="submission" date="2018-05" db="EMBL/GenBank/DDBJ databases">
        <authorList>
            <person name="Lanie J.A."/>
            <person name="Ng W.-L."/>
            <person name="Kazmierczak K.M."/>
            <person name="Andrzejewski T.M."/>
            <person name="Davidsen T.M."/>
            <person name="Wayne K.J."/>
            <person name="Tettelin H."/>
            <person name="Glass J.I."/>
            <person name="Rusch D."/>
            <person name="Podicherti R."/>
            <person name="Tsui H.-C.T."/>
            <person name="Winkler M.E."/>
        </authorList>
    </citation>
    <scope>NUCLEOTIDE SEQUENCE</scope>
</reference>
<dbReference type="Gene3D" id="2.40.170.20">
    <property type="entry name" value="TonB-dependent receptor, beta-barrel domain"/>
    <property type="match status" value="1"/>
</dbReference>
<evidence type="ECO:0000256" key="1">
    <source>
        <dbReference type="ARBA" id="ARBA00004571"/>
    </source>
</evidence>
<comment type="subcellular location">
    <subcellularLocation>
        <location evidence="1">Cell outer membrane</location>
        <topology evidence="1">Multi-pass membrane protein</topology>
    </subcellularLocation>
</comment>
<proteinExistence type="predicted"/>
<evidence type="ECO:0000256" key="2">
    <source>
        <dbReference type="ARBA" id="ARBA00022448"/>
    </source>
</evidence>
<feature type="non-terminal residue" evidence="8">
    <location>
        <position position="1"/>
    </location>
</feature>
<dbReference type="AlphaFoldDB" id="A0A382MLJ6"/>
<dbReference type="InterPro" id="IPR039426">
    <property type="entry name" value="TonB-dep_rcpt-like"/>
</dbReference>
<evidence type="ECO:0000313" key="8">
    <source>
        <dbReference type="EMBL" id="SVC49699.1"/>
    </source>
</evidence>
<dbReference type="PANTHER" id="PTHR30069">
    <property type="entry name" value="TONB-DEPENDENT OUTER MEMBRANE RECEPTOR"/>
    <property type="match status" value="1"/>
</dbReference>
<dbReference type="PANTHER" id="PTHR30069:SF39">
    <property type="entry name" value="BLL6183 PROTEIN"/>
    <property type="match status" value="1"/>
</dbReference>
<name>A0A382MLJ6_9ZZZZ</name>
<dbReference type="InterPro" id="IPR036942">
    <property type="entry name" value="Beta-barrel_TonB_sf"/>
</dbReference>
<evidence type="ECO:0000256" key="6">
    <source>
        <dbReference type="ARBA" id="ARBA00023237"/>
    </source>
</evidence>
<organism evidence="8">
    <name type="scientific">marine metagenome</name>
    <dbReference type="NCBI Taxonomy" id="408172"/>
    <lineage>
        <taxon>unclassified sequences</taxon>
        <taxon>metagenomes</taxon>
        <taxon>ecological metagenomes</taxon>
    </lineage>
</organism>
<dbReference type="SUPFAM" id="SSF56935">
    <property type="entry name" value="Porins"/>
    <property type="match status" value="1"/>
</dbReference>
<dbReference type="Pfam" id="PF00593">
    <property type="entry name" value="TonB_dep_Rec_b-barrel"/>
    <property type="match status" value="1"/>
</dbReference>
<sequence length="256" mass="27871">AVPCRVPNAFTADPPLKQVISRGAEIGLRGHVDQDRLGGITPLDWSLSGFASQNRNDIIFVSAGVGLGSGYFQNVGGTRRVGGEVRLAGRIFGINWDANYNFLESTFQNAFLATSQNHPSAVNKQIAVERGDEIPGTPQHIFKLGLNHEPLRDWLIGLDLVSQTGVYARGDEGNILDRTSGHTVVNLHSNYSVNEDVDLFILVDNAFDTKYETFAQLGETGNEVPITELPLGISNPNFRSPGQPFAAFIGLRIRLN</sequence>
<keyword evidence="3" id="KW-0812">Transmembrane</keyword>
<evidence type="ECO:0000259" key="7">
    <source>
        <dbReference type="Pfam" id="PF00593"/>
    </source>
</evidence>
<feature type="domain" description="TonB-dependent receptor-like beta-barrel" evidence="7">
    <location>
        <begin position="9"/>
        <end position="205"/>
    </location>
</feature>
<dbReference type="GO" id="GO:0015344">
    <property type="term" value="F:siderophore uptake transmembrane transporter activity"/>
    <property type="evidence" value="ECO:0007669"/>
    <property type="project" value="TreeGrafter"/>
</dbReference>
<dbReference type="PROSITE" id="PS52016">
    <property type="entry name" value="TONB_DEPENDENT_REC_3"/>
    <property type="match status" value="1"/>
</dbReference>
<evidence type="ECO:0000256" key="4">
    <source>
        <dbReference type="ARBA" id="ARBA00023077"/>
    </source>
</evidence>
<dbReference type="GO" id="GO:0009279">
    <property type="term" value="C:cell outer membrane"/>
    <property type="evidence" value="ECO:0007669"/>
    <property type="project" value="UniProtKB-SubCell"/>
</dbReference>
<evidence type="ECO:0000256" key="3">
    <source>
        <dbReference type="ARBA" id="ARBA00022692"/>
    </source>
</evidence>
<dbReference type="GO" id="GO:0044718">
    <property type="term" value="P:siderophore transmembrane transport"/>
    <property type="evidence" value="ECO:0007669"/>
    <property type="project" value="TreeGrafter"/>
</dbReference>
<gene>
    <name evidence="8" type="ORF">METZ01_LOCUS302553</name>
</gene>
<evidence type="ECO:0000256" key="5">
    <source>
        <dbReference type="ARBA" id="ARBA00023136"/>
    </source>
</evidence>
<keyword evidence="2" id="KW-0813">Transport</keyword>
<protein>
    <recommendedName>
        <fullName evidence="7">TonB-dependent receptor-like beta-barrel domain-containing protein</fullName>
    </recommendedName>
</protein>
<dbReference type="EMBL" id="UINC01094453">
    <property type="protein sequence ID" value="SVC49699.1"/>
    <property type="molecule type" value="Genomic_DNA"/>
</dbReference>
<keyword evidence="5" id="KW-0472">Membrane</keyword>
<keyword evidence="4" id="KW-0798">TonB box</keyword>
<keyword evidence="6" id="KW-0998">Cell outer membrane</keyword>